<dbReference type="Gene3D" id="1.25.40.10">
    <property type="entry name" value="Tetratricopeptide repeat domain"/>
    <property type="match status" value="1"/>
</dbReference>
<gene>
    <name evidence="1" type="ORF">Psi02_00080</name>
</gene>
<evidence type="ECO:0008006" key="3">
    <source>
        <dbReference type="Google" id="ProtNLM"/>
    </source>
</evidence>
<evidence type="ECO:0000313" key="2">
    <source>
        <dbReference type="Proteomes" id="UP000644610"/>
    </source>
</evidence>
<evidence type="ECO:0000313" key="1">
    <source>
        <dbReference type="EMBL" id="GII43584.1"/>
    </source>
</evidence>
<comment type="caution">
    <text evidence="1">The sequence shown here is derived from an EMBL/GenBank/DDBJ whole genome shotgun (WGS) entry which is preliminary data.</text>
</comment>
<dbReference type="EMBL" id="BOOQ01000001">
    <property type="protein sequence ID" value="GII43584.1"/>
    <property type="molecule type" value="Genomic_DNA"/>
</dbReference>
<reference evidence="1" key="1">
    <citation type="submission" date="2021-01" db="EMBL/GenBank/DDBJ databases">
        <title>Whole genome shotgun sequence of Planotetraspora silvatica NBRC 100141.</title>
        <authorList>
            <person name="Komaki H."/>
            <person name="Tamura T."/>
        </authorList>
    </citation>
    <scope>NUCLEOTIDE SEQUENCE</scope>
    <source>
        <strain evidence="1">NBRC 100141</strain>
    </source>
</reference>
<dbReference type="SUPFAM" id="SSF81901">
    <property type="entry name" value="HCP-like"/>
    <property type="match status" value="1"/>
</dbReference>
<dbReference type="AlphaFoldDB" id="A0A8J3UDP6"/>
<dbReference type="Proteomes" id="UP000644610">
    <property type="component" value="Unassembled WGS sequence"/>
</dbReference>
<keyword evidence="2" id="KW-1185">Reference proteome</keyword>
<accession>A0A8J3UDP6</accession>
<organism evidence="1 2">
    <name type="scientific">Planotetraspora silvatica</name>
    <dbReference type="NCBI Taxonomy" id="234614"/>
    <lineage>
        <taxon>Bacteria</taxon>
        <taxon>Bacillati</taxon>
        <taxon>Actinomycetota</taxon>
        <taxon>Actinomycetes</taxon>
        <taxon>Streptosporangiales</taxon>
        <taxon>Streptosporangiaceae</taxon>
        <taxon>Planotetraspora</taxon>
    </lineage>
</organism>
<protein>
    <recommendedName>
        <fullName evidence="3">Sel1 repeat family protein</fullName>
    </recommendedName>
</protein>
<sequence>MAEQHDVARSVFVGQLNALRELAGSPPLSELRKLSERPGTGGTRLRVLAESTTHDILTGKRSRLPDWPWVASYVAACHAAASITGLDATSMGTVRDWHARWSDARAPLPAFATASPLAPDTQEPRVPEQITHGVEVLDDHEAVASVAKSDPPISGQMRRYRTAFGRTGTRLLRQAEAGDADACVRLAVVTLLHGWQGEAREWLRRARVEGHRDARALQPDARKLAADLAFQYGCEYEDSETDKTSIAMLFHQLAAGEGHAEAAFQLGKIYAQKGDQWSAATWFSRAANHDHTHAAAKFNAISKQLSSAPWSDDGVPIDLI</sequence>
<name>A0A8J3UDP6_9ACTN</name>
<dbReference type="InterPro" id="IPR011990">
    <property type="entry name" value="TPR-like_helical_dom_sf"/>
</dbReference>
<proteinExistence type="predicted"/>